<dbReference type="Gene3D" id="3.40.50.720">
    <property type="entry name" value="NAD(P)-binding Rossmann-like Domain"/>
    <property type="match status" value="3"/>
</dbReference>
<comment type="similarity">
    <text evidence="1">Belongs to the short-chain dehydrogenases/reductases (SDR) family.</text>
</comment>
<accession>A0A4U0X0X3</accession>
<keyword evidence="2" id="KW-0521">NADP</keyword>
<keyword evidence="5" id="KW-1185">Reference proteome</keyword>
<dbReference type="Pfam" id="PF00106">
    <property type="entry name" value="adh_short"/>
    <property type="match status" value="3"/>
</dbReference>
<evidence type="ECO:0000256" key="3">
    <source>
        <dbReference type="ARBA" id="ARBA00023002"/>
    </source>
</evidence>
<evidence type="ECO:0000256" key="2">
    <source>
        <dbReference type="ARBA" id="ARBA00022857"/>
    </source>
</evidence>
<comment type="caution">
    <text evidence="4">The sequence shown here is derived from an EMBL/GenBank/DDBJ whole genome shotgun (WGS) entry which is preliminary data.</text>
</comment>
<dbReference type="PANTHER" id="PTHR43490:SF99">
    <property type="entry name" value="SHORT-CHAIN DEHYDROGENASE_REDUCTASE"/>
    <property type="match status" value="1"/>
</dbReference>
<evidence type="ECO:0000313" key="4">
    <source>
        <dbReference type="EMBL" id="TKA69247.1"/>
    </source>
</evidence>
<dbReference type="OrthoDB" id="191139at2759"/>
<dbReference type="SUPFAM" id="SSF51735">
    <property type="entry name" value="NAD(P)-binding Rossmann-fold domains"/>
    <property type="match status" value="3"/>
</dbReference>
<name>A0A4U0X0X3_9PEZI</name>
<gene>
    <name evidence="4" type="ORF">B0A55_04263</name>
</gene>
<proteinExistence type="inferred from homology"/>
<dbReference type="InterPro" id="IPR002347">
    <property type="entry name" value="SDR_fam"/>
</dbReference>
<organism evidence="4 5">
    <name type="scientific">Friedmanniomyces simplex</name>
    <dbReference type="NCBI Taxonomy" id="329884"/>
    <lineage>
        <taxon>Eukaryota</taxon>
        <taxon>Fungi</taxon>
        <taxon>Dikarya</taxon>
        <taxon>Ascomycota</taxon>
        <taxon>Pezizomycotina</taxon>
        <taxon>Dothideomycetes</taxon>
        <taxon>Dothideomycetidae</taxon>
        <taxon>Mycosphaerellales</taxon>
        <taxon>Teratosphaeriaceae</taxon>
        <taxon>Friedmanniomyces</taxon>
    </lineage>
</organism>
<dbReference type="STRING" id="329884.A0A4U0X0X3"/>
<evidence type="ECO:0000256" key="1">
    <source>
        <dbReference type="ARBA" id="ARBA00006484"/>
    </source>
</evidence>
<dbReference type="AlphaFoldDB" id="A0A4U0X0X3"/>
<dbReference type="InterPro" id="IPR036291">
    <property type="entry name" value="NAD(P)-bd_dom_sf"/>
</dbReference>
<dbReference type="EMBL" id="NAJQ01000459">
    <property type="protein sequence ID" value="TKA69247.1"/>
    <property type="molecule type" value="Genomic_DNA"/>
</dbReference>
<reference evidence="4 5" key="1">
    <citation type="submission" date="2017-03" db="EMBL/GenBank/DDBJ databases">
        <title>Genomes of endolithic fungi from Antarctica.</title>
        <authorList>
            <person name="Coleine C."/>
            <person name="Masonjones S."/>
            <person name="Stajich J.E."/>
        </authorList>
    </citation>
    <scope>NUCLEOTIDE SEQUENCE [LARGE SCALE GENOMIC DNA]</scope>
    <source>
        <strain evidence="4 5">CCFEE 5184</strain>
    </source>
</reference>
<evidence type="ECO:0000313" key="5">
    <source>
        <dbReference type="Proteomes" id="UP000309340"/>
    </source>
</evidence>
<keyword evidence="3" id="KW-0560">Oxidoreductase</keyword>
<dbReference type="PANTHER" id="PTHR43490">
    <property type="entry name" value="(+)-NEOMENTHOL DEHYDROGENASE"/>
    <property type="match status" value="1"/>
</dbReference>
<dbReference type="GO" id="GO:0016491">
    <property type="term" value="F:oxidoreductase activity"/>
    <property type="evidence" value="ECO:0007669"/>
    <property type="project" value="UniProtKB-KW"/>
</dbReference>
<dbReference type="GO" id="GO:0016020">
    <property type="term" value="C:membrane"/>
    <property type="evidence" value="ECO:0007669"/>
    <property type="project" value="TreeGrafter"/>
</dbReference>
<protein>
    <submittedName>
        <fullName evidence="4">Uncharacterized protein</fullName>
    </submittedName>
</protein>
<dbReference type="PRINTS" id="PR00081">
    <property type="entry name" value="GDHRDH"/>
</dbReference>
<dbReference type="Proteomes" id="UP000309340">
    <property type="component" value="Unassembled WGS sequence"/>
</dbReference>
<sequence>MSTSTTNGSGEKPLVLITGANQGLGYYAAQQLASTGHRVLLGSRDLSKAHKAIEQLLADDSVKLSKDSLEPIQIDVTSDQSIQEAAKTVHDKYGRLDILMNNAGIATHQSAPATAADGKGPSLRELYQQHYDTNLFGAAVTTDAFLPLLRKSTVAGGKRIAFTSSGLSSLQWALELGENMNGANYPIYRSTKTALNMIMVHYACLLEKEGLGYYAAQQLASTGHRVLLGSRDLSKAHKAIEQLLADDSVKLSKDSLEPLQIDVTSDQSIQEAAKTVEDKYGRLDILMNNAGIATHQCAPATVADGKVRPQQRETMMHHSSQIMGEPPAYQPWSDSKKSAPFTETSFDDNAYSNQHYPTDEKLSKISTLDTISDSNPPGAPVKTYHIINHSTWTERLLEVQHQADEQHTILWVRHKRGLWKPPQIHLHADTDHGEIVAACKLSCWKRHLRYILGNPDSTDKDAWPTATHSGGWRTSGSYSFALGGETYEWKRTHRKELGASRFGQKDFKLVDGGGRILAVFLFTQRFFAKSREVGRLEWYAEVGREAELASLVILPRLKHPNPNQNTTHTMSTSTNASSEKPLVLITGANQGLGYYAAQQLASTGHRVLLGSRDLSKAHKAIEQLLADDSVKLSKDSLEPLQIDVTSDQSIQEAAKTVEDKYGRLDILMNNAGIATHQCAPATAADGKGPTLRELYQQHYDTNLFGAAVTTDAFLPLLRKSTVAGGKRISFTSSGLSSLQWALELGENMNGANYPIYRSTKTALNMIMVHYACLLEKEGFVVSGSDPGYCGTNLNGYHGYRDPRQGAVALVKTAVDAKGKVHAKVIDDEGKAEPW</sequence>